<evidence type="ECO:0000259" key="4">
    <source>
        <dbReference type="PROSITE" id="PS01124"/>
    </source>
</evidence>
<dbReference type="PANTHER" id="PTHR46796:SF6">
    <property type="entry name" value="ARAC SUBFAMILY"/>
    <property type="match status" value="1"/>
</dbReference>
<name>H5XLZ0_9PSEU</name>
<feature type="domain" description="HTH araC/xylS-type" evidence="4">
    <location>
        <begin position="224"/>
        <end position="323"/>
    </location>
</feature>
<sequence>MTCVSGILLRMRARRGAAPRDWDQASRKVAEAYFPHELRLLSGTRDPRLTLHTLDLGPVLIGHVGWGADVRVACDYPGAYEVNLPLTGHLESRGRHGAVVSMPGQATVFRSDTPTLISHWDATCTVLGVKFDSVWLDREAERVLGTDRATLRGALPEQLVLADGRGHAWRTLIGSLTAHLRDPGLLGDCGPVREQLAGAVAAGFLLTGCPELGSGPAPRPRAIRRVVDQVHDDPARAWTAGKLAAVAGTSVRRLQEGFRQWLGCTPTEYLTDVRLQRAHADLLADPSLGISEVAARWSFSSASRFAAAYRKRYGVSPSQARRDGGGHG</sequence>
<accession>H5XLZ0</accession>
<dbReference type="SUPFAM" id="SSF46689">
    <property type="entry name" value="Homeodomain-like"/>
    <property type="match status" value="2"/>
</dbReference>
<evidence type="ECO:0000256" key="2">
    <source>
        <dbReference type="ARBA" id="ARBA00023125"/>
    </source>
</evidence>
<organism evidence="5 6">
    <name type="scientific">Saccharomonospora cyanea NA-134</name>
    <dbReference type="NCBI Taxonomy" id="882082"/>
    <lineage>
        <taxon>Bacteria</taxon>
        <taxon>Bacillati</taxon>
        <taxon>Actinomycetota</taxon>
        <taxon>Actinomycetes</taxon>
        <taxon>Pseudonocardiales</taxon>
        <taxon>Pseudonocardiaceae</taxon>
        <taxon>Saccharomonospora</taxon>
    </lineage>
</organism>
<dbReference type="Pfam" id="PF12833">
    <property type="entry name" value="HTH_18"/>
    <property type="match status" value="1"/>
</dbReference>
<reference evidence="5 6" key="1">
    <citation type="submission" date="2011-11" db="EMBL/GenBank/DDBJ databases">
        <title>The Noncontiguous Finished sequence of Saccharomonospora cyanea NA-134.</title>
        <authorList>
            <consortium name="US DOE Joint Genome Institute"/>
            <person name="Lucas S."/>
            <person name="Han J."/>
            <person name="Lapidus A."/>
            <person name="Cheng J.-F."/>
            <person name="Goodwin L."/>
            <person name="Pitluck S."/>
            <person name="Peters L."/>
            <person name="Ovchinnikova G."/>
            <person name="Lu M."/>
            <person name="Detter J.C."/>
            <person name="Han C."/>
            <person name="Tapia R."/>
            <person name="Land M."/>
            <person name="Hauser L."/>
            <person name="Kyrpides N."/>
            <person name="Ivanova N."/>
            <person name="Pagani I."/>
            <person name="Brambilla E.-M."/>
            <person name="Klenk H.-P."/>
            <person name="Woyke T."/>
        </authorList>
    </citation>
    <scope>NUCLEOTIDE SEQUENCE [LARGE SCALE GENOMIC DNA]</scope>
    <source>
        <strain evidence="5 6">NA-134</strain>
    </source>
</reference>
<dbReference type="InterPro" id="IPR009057">
    <property type="entry name" value="Homeodomain-like_sf"/>
</dbReference>
<gene>
    <name evidence="5" type="ORF">SaccyDRAFT_3196</name>
</gene>
<evidence type="ECO:0000313" key="5">
    <source>
        <dbReference type="EMBL" id="EHR62032.1"/>
    </source>
</evidence>
<dbReference type="InterPro" id="IPR050204">
    <property type="entry name" value="AraC_XylS_family_regulators"/>
</dbReference>
<dbReference type="GO" id="GO:0043565">
    <property type="term" value="F:sequence-specific DNA binding"/>
    <property type="evidence" value="ECO:0007669"/>
    <property type="project" value="InterPro"/>
</dbReference>
<dbReference type="HOGENOM" id="CLU_047930_0_1_11"/>
<dbReference type="PRINTS" id="PR00032">
    <property type="entry name" value="HTHARAC"/>
</dbReference>
<evidence type="ECO:0000256" key="1">
    <source>
        <dbReference type="ARBA" id="ARBA00023015"/>
    </source>
</evidence>
<protein>
    <submittedName>
        <fullName evidence="5">DNA-binding domain-containing protein, AraC-type</fullName>
    </submittedName>
</protein>
<dbReference type="STRING" id="882082.SaccyDRAFT_3196"/>
<dbReference type="Proteomes" id="UP000002791">
    <property type="component" value="Chromosome"/>
</dbReference>
<dbReference type="eggNOG" id="COG2207">
    <property type="taxonomic scope" value="Bacteria"/>
</dbReference>
<dbReference type="InterPro" id="IPR018060">
    <property type="entry name" value="HTH_AraC"/>
</dbReference>
<dbReference type="InterPro" id="IPR035418">
    <property type="entry name" value="AraC-bd_2"/>
</dbReference>
<dbReference type="Gene3D" id="1.10.10.60">
    <property type="entry name" value="Homeodomain-like"/>
    <property type="match status" value="1"/>
</dbReference>
<dbReference type="EMBL" id="CM001440">
    <property type="protein sequence ID" value="EHR62032.1"/>
    <property type="molecule type" value="Genomic_DNA"/>
</dbReference>
<dbReference type="SMART" id="SM00342">
    <property type="entry name" value="HTH_ARAC"/>
    <property type="match status" value="1"/>
</dbReference>
<keyword evidence="6" id="KW-1185">Reference proteome</keyword>
<dbReference type="InterPro" id="IPR020449">
    <property type="entry name" value="Tscrpt_reg_AraC-type_HTH"/>
</dbReference>
<dbReference type="Pfam" id="PF14525">
    <property type="entry name" value="AraC_binding_2"/>
    <property type="match status" value="1"/>
</dbReference>
<dbReference type="PANTHER" id="PTHR46796">
    <property type="entry name" value="HTH-TYPE TRANSCRIPTIONAL ACTIVATOR RHAS-RELATED"/>
    <property type="match status" value="1"/>
</dbReference>
<keyword evidence="1" id="KW-0805">Transcription regulation</keyword>
<evidence type="ECO:0000313" key="6">
    <source>
        <dbReference type="Proteomes" id="UP000002791"/>
    </source>
</evidence>
<keyword evidence="3" id="KW-0804">Transcription</keyword>
<proteinExistence type="predicted"/>
<dbReference type="GO" id="GO:0003700">
    <property type="term" value="F:DNA-binding transcription factor activity"/>
    <property type="evidence" value="ECO:0007669"/>
    <property type="project" value="InterPro"/>
</dbReference>
<dbReference type="PROSITE" id="PS01124">
    <property type="entry name" value="HTH_ARAC_FAMILY_2"/>
    <property type="match status" value="1"/>
</dbReference>
<evidence type="ECO:0000256" key="3">
    <source>
        <dbReference type="ARBA" id="ARBA00023163"/>
    </source>
</evidence>
<dbReference type="AlphaFoldDB" id="H5XLZ0"/>
<keyword evidence="2 5" id="KW-0238">DNA-binding</keyword>